<dbReference type="InterPro" id="IPR012430">
    <property type="entry name" value="TMEM43_fam"/>
</dbReference>
<organism evidence="9 10">
    <name type="scientific">Vibrio lentus</name>
    <dbReference type="NCBI Taxonomy" id="136468"/>
    <lineage>
        <taxon>Bacteria</taxon>
        <taxon>Pseudomonadati</taxon>
        <taxon>Pseudomonadota</taxon>
        <taxon>Gammaproteobacteria</taxon>
        <taxon>Vibrionales</taxon>
        <taxon>Vibrionaceae</taxon>
        <taxon>Vibrio</taxon>
    </lineage>
</organism>
<feature type="transmembrane region" description="Helical" evidence="8">
    <location>
        <begin position="352"/>
        <end position="375"/>
    </location>
</feature>
<accession>A0A2N7C6X2</accession>
<feature type="transmembrane region" description="Helical" evidence="8">
    <location>
        <begin position="48"/>
        <end position="69"/>
    </location>
</feature>
<name>A0A2N7C6X2_9VIBR</name>
<reference evidence="10" key="1">
    <citation type="submission" date="2016-07" db="EMBL/GenBank/DDBJ databases">
        <title>Nontailed viruses are major unrecognized killers of bacteria in the ocean.</title>
        <authorList>
            <person name="Kauffman K."/>
            <person name="Hussain F."/>
            <person name="Yang J."/>
            <person name="Arevalo P."/>
            <person name="Brown J."/>
            <person name="Cutler M."/>
            <person name="Kelly L."/>
            <person name="Polz M.F."/>
        </authorList>
    </citation>
    <scope>NUCLEOTIDE SEQUENCE [LARGE SCALE GENOMIC DNA]</scope>
    <source>
        <strain evidence="10">10N.286.55.C1</strain>
    </source>
</reference>
<sequence>MTDHDSSNSEEPSFDTNEDMYSESQCYDGDGQEYSVIKERTWSQRVKASISDLGFGVFLISFALFILYANEHRSDHRKKVLKQGEKAAISIASDQRDWNNNQKLVHTHGLATTKDTLVDPEFGIKAVGIHLKRRVQVYQWKESRRTYMQKLSDGTEKEVTTYTYRKVWSERLRDSTVFKQKQYRNPESVAFKTTIYHAENMRFGGFEFPYELSRMMSRYVGIKAYSDLLVGEQVYGYVTKDKQGYYIGSDPDAPNIGDMKVTFHIVEPAVVSIVAQQVEDGFRAWNTKNGPLSLLQYGVKTKDEMFEKAHSENTFATWALRLGGFVFMWAGFFLLLRPIIVVASVIPVIGTVIGGGVALISFSLAALGTLITVIIV</sequence>
<keyword evidence="3 8" id="KW-0812">Transmembrane</keyword>
<comment type="subcellular location">
    <subcellularLocation>
        <location evidence="1">Endomembrane system</location>
        <topology evidence="1">Multi-pass membrane protein</topology>
    </subcellularLocation>
    <subcellularLocation>
        <location evidence="2">Endoplasmic reticulum membrane</location>
    </subcellularLocation>
</comment>
<dbReference type="Proteomes" id="UP000235778">
    <property type="component" value="Unassembled WGS sequence"/>
</dbReference>
<evidence type="ECO:0000256" key="8">
    <source>
        <dbReference type="SAM" id="Phobius"/>
    </source>
</evidence>
<dbReference type="PANTHER" id="PTHR13416">
    <property type="match status" value="1"/>
</dbReference>
<evidence type="ECO:0000313" key="10">
    <source>
        <dbReference type="Proteomes" id="UP000235778"/>
    </source>
</evidence>
<dbReference type="PANTHER" id="PTHR13416:SF2">
    <property type="entry name" value="TRANSMEMBRANE PROTEIN 43"/>
    <property type="match status" value="1"/>
</dbReference>
<dbReference type="Pfam" id="PF07787">
    <property type="entry name" value="TMEM43"/>
    <property type="match status" value="1"/>
</dbReference>
<keyword evidence="4" id="KW-0256">Endoplasmic reticulum</keyword>
<dbReference type="AlphaFoldDB" id="A0A2N7C6X2"/>
<feature type="transmembrane region" description="Helical" evidence="8">
    <location>
        <begin position="325"/>
        <end position="346"/>
    </location>
</feature>
<evidence type="ECO:0000256" key="2">
    <source>
        <dbReference type="ARBA" id="ARBA00004586"/>
    </source>
</evidence>
<dbReference type="EMBL" id="MCSI01000012">
    <property type="protein sequence ID" value="PME73612.1"/>
    <property type="molecule type" value="Genomic_DNA"/>
</dbReference>
<protein>
    <submittedName>
        <fullName evidence="9">Uncharacterized protein</fullName>
    </submittedName>
</protein>
<comment type="caution">
    <text evidence="9">The sequence shown here is derived from an EMBL/GenBank/DDBJ whole genome shotgun (WGS) entry which is preliminary data.</text>
</comment>
<keyword evidence="6 8" id="KW-0472">Membrane</keyword>
<dbReference type="GO" id="GO:0006629">
    <property type="term" value="P:lipid metabolic process"/>
    <property type="evidence" value="ECO:0007669"/>
    <property type="project" value="TreeGrafter"/>
</dbReference>
<dbReference type="GO" id="GO:0012505">
    <property type="term" value="C:endomembrane system"/>
    <property type="evidence" value="ECO:0007669"/>
    <property type="project" value="UniProtKB-SubCell"/>
</dbReference>
<evidence type="ECO:0000256" key="6">
    <source>
        <dbReference type="ARBA" id="ARBA00023136"/>
    </source>
</evidence>
<evidence type="ECO:0000256" key="3">
    <source>
        <dbReference type="ARBA" id="ARBA00022692"/>
    </source>
</evidence>
<evidence type="ECO:0000256" key="5">
    <source>
        <dbReference type="ARBA" id="ARBA00022989"/>
    </source>
</evidence>
<evidence type="ECO:0000256" key="7">
    <source>
        <dbReference type="SAM" id="MobiDB-lite"/>
    </source>
</evidence>
<keyword evidence="5 8" id="KW-1133">Transmembrane helix</keyword>
<proteinExistence type="predicted"/>
<dbReference type="RefSeq" id="WP_102267010.1">
    <property type="nucleotide sequence ID" value="NZ_MCSH01000070.1"/>
</dbReference>
<evidence type="ECO:0000256" key="4">
    <source>
        <dbReference type="ARBA" id="ARBA00022824"/>
    </source>
</evidence>
<feature type="compositionally biased region" description="Acidic residues" evidence="7">
    <location>
        <begin position="12"/>
        <end position="21"/>
    </location>
</feature>
<gene>
    <name evidence="9" type="ORF">BCV30_21370</name>
</gene>
<evidence type="ECO:0000313" key="9">
    <source>
        <dbReference type="EMBL" id="PME73612.1"/>
    </source>
</evidence>
<dbReference type="GO" id="GO:0071763">
    <property type="term" value="P:nuclear membrane organization"/>
    <property type="evidence" value="ECO:0007669"/>
    <property type="project" value="TreeGrafter"/>
</dbReference>
<feature type="region of interest" description="Disordered" evidence="7">
    <location>
        <begin position="1"/>
        <end position="22"/>
    </location>
</feature>
<evidence type="ECO:0000256" key="1">
    <source>
        <dbReference type="ARBA" id="ARBA00004127"/>
    </source>
</evidence>